<sequence length="253" mass="27852">MDIFPLPRFGLVVPPENPVAEPEYHSYLIPEMNVYTTRFPVTAEFNRETMEMYNEVLPEVLATFGQLRLDATVVACNASHYLLDPDGDRDFVAELSQRFGSPVTSSTRAIVDLCEALGVSNLTLISPYAPWLTELSRGYWEKAGLTVEQIVYTPSAVDEAGEGVGFNPYLVTTETILRRIAEAKVAEEATVLFTGTGMHTLLAASELAEVNPSRTLITSNLASAWWARRTAGLTGFAAAHPLVQRLERELAAR</sequence>
<gene>
    <name evidence="1" type="ORF">ACFP0N_29775</name>
</gene>
<reference evidence="2" key="1">
    <citation type="journal article" date="2019" name="Int. J. Syst. Evol. Microbiol.">
        <title>The Global Catalogue of Microorganisms (GCM) 10K type strain sequencing project: providing services to taxonomists for standard genome sequencing and annotation.</title>
        <authorList>
            <consortium name="The Broad Institute Genomics Platform"/>
            <consortium name="The Broad Institute Genome Sequencing Center for Infectious Disease"/>
            <person name="Wu L."/>
            <person name="Ma J."/>
        </authorList>
    </citation>
    <scope>NUCLEOTIDE SEQUENCE [LARGE SCALE GENOMIC DNA]</scope>
    <source>
        <strain evidence="2">CGMCC 4.1469</strain>
    </source>
</reference>
<proteinExistence type="predicted"/>
<dbReference type="EMBL" id="JBHSOD010000052">
    <property type="protein sequence ID" value="MFC5889166.1"/>
    <property type="molecule type" value="Genomic_DNA"/>
</dbReference>
<dbReference type="PANTHER" id="PTHR40267:SF1">
    <property type="entry name" value="BLR3294 PROTEIN"/>
    <property type="match status" value="1"/>
</dbReference>
<protein>
    <submittedName>
        <fullName evidence="1">Arylmalonate decarboxylase</fullName>
    </submittedName>
</protein>
<dbReference type="Gene3D" id="3.40.50.12500">
    <property type="match status" value="1"/>
</dbReference>
<keyword evidence="2" id="KW-1185">Reference proteome</keyword>
<evidence type="ECO:0000313" key="2">
    <source>
        <dbReference type="Proteomes" id="UP001596067"/>
    </source>
</evidence>
<dbReference type="RefSeq" id="WP_345328257.1">
    <property type="nucleotide sequence ID" value="NZ_BAAAVH010000016.1"/>
</dbReference>
<comment type="caution">
    <text evidence="1">The sequence shown here is derived from an EMBL/GenBank/DDBJ whole genome shotgun (WGS) entry which is preliminary data.</text>
</comment>
<organism evidence="1 2">
    <name type="scientific">Kitasatospora aburaviensis</name>
    <dbReference type="NCBI Taxonomy" id="67265"/>
    <lineage>
        <taxon>Bacteria</taxon>
        <taxon>Bacillati</taxon>
        <taxon>Actinomycetota</taxon>
        <taxon>Actinomycetes</taxon>
        <taxon>Kitasatosporales</taxon>
        <taxon>Streptomycetaceae</taxon>
        <taxon>Kitasatospora</taxon>
    </lineage>
</organism>
<dbReference type="Pfam" id="PF17645">
    <property type="entry name" value="Amdase"/>
    <property type="match status" value="1"/>
</dbReference>
<name>A0ABW1F4P5_9ACTN</name>
<dbReference type="PANTHER" id="PTHR40267">
    <property type="entry name" value="BLR3294 PROTEIN"/>
    <property type="match status" value="1"/>
</dbReference>
<evidence type="ECO:0000313" key="1">
    <source>
        <dbReference type="EMBL" id="MFC5889166.1"/>
    </source>
</evidence>
<dbReference type="Proteomes" id="UP001596067">
    <property type="component" value="Unassembled WGS sequence"/>
</dbReference>
<dbReference type="InterPro" id="IPR026286">
    <property type="entry name" value="MaiA/AMDase"/>
</dbReference>
<dbReference type="InterPro" id="IPR053714">
    <property type="entry name" value="Iso_Racemase_Enz_sf"/>
</dbReference>
<accession>A0ABW1F4P5</accession>